<reference evidence="9 10" key="1">
    <citation type="submission" date="2019-05" db="EMBL/GenBank/DDBJ databases">
        <title>Genome sequence of Klebsiella sp strain TOUT106.</title>
        <authorList>
            <person name="Rahi P."/>
            <person name="Chaudhari D."/>
        </authorList>
    </citation>
    <scope>NUCLEOTIDE SEQUENCE [LARGE SCALE GENOMIC DNA]</scope>
    <source>
        <strain evidence="9 10">TOUT106</strain>
    </source>
</reference>
<keyword evidence="5 9" id="KW-0378">Hydrolase</keyword>
<accession>A0A5R9LKH1</accession>
<keyword evidence="7" id="KW-0862">Zinc</keyword>
<name>A0A5R9LKH1_9ENTR</name>
<feature type="binding site" evidence="7">
    <location>
        <position position="199"/>
    </location>
    <ligand>
        <name>Zn(2+)</name>
        <dbReference type="ChEBI" id="CHEBI:29105"/>
        <label>1</label>
    </ligand>
</feature>
<dbReference type="AlphaFoldDB" id="A0A5R9LKH1"/>
<evidence type="ECO:0000256" key="3">
    <source>
        <dbReference type="ARBA" id="ARBA00011738"/>
    </source>
</evidence>
<evidence type="ECO:0000256" key="7">
    <source>
        <dbReference type="PIRSR" id="PIRSR001235-1"/>
    </source>
</evidence>
<evidence type="ECO:0000313" key="10">
    <source>
        <dbReference type="Proteomes" id="UP000307430"/>
    </source>
</evidence>
<dbReference type="InterPro" id="IPR002933">
    <property type="entry name" value="Peptidase_M20"/>
</dbReference>
<comment type="caution">
    <text evidence="9">The sequence shown here is derived from an EMBL/GenBank/DDBJ whole genome shotgun (WGS) entry which is preliminary data.</text>
</comment>
<dbReference type="SUPFAM" id="SSF55031">
    <property type="entry name" value="Bacterial exopeptidase dimerisation domain"/>
    <property type="match status" value="1"/>
</dbReference>
<dbReference type="PIRSF" id="PIRSF001235">
    <property type="entry name" value="Amidase_carbamoylase"/>
    <property type="match status" value="1"/>
</dbReference>
<dbReference type="CDD" id="cd03884">
    <property type="entry name" value="M20_bAS"/>
    <property type="match status" value="1"/>
</dbReference>
<protein>
    <submittedName>
        <fullName evidence="9">Allantoate amidohydrolase</fullName>
    </submittedName>
</protein>
<comment type="cofactor">
    <cofactor evidence="1">
        <name>Mn(2+)</name>
        <dbReference type="ChEBI" id="CHEBI:29035"/>
    </cofactor>
</comment>
<dbReference type="GO" id="GO:0016813">
    <property type="term" value="F:hydrolase activity, acting on carbon-nitrogen (but not peptide) bonds, in linear amidines"/>
    <property type="evidence" value="ECO:0007669"/>
    <property type="project" value="InterPro"/>
</dbReference>
<comment type="cofactor">
    <cofactor evidence="7">
        <name>Zn(2+)</name>
        <dbReference type="ChEBI" id="CHEBI:29105"/>
    </cofactor>
    <text evidence="7">Binds 2 Zn(2+) ions per subunit.</text>
</comment>
<dbReference type="InterPro" id="IPR036264">
    <property type="entry name" value="Bact_exopeptidase_dim_dom"/>
</dbReference>
<evidence type="ECO:0000256" key="8">
    <source>
        <dbReference type="PIRSR" id="PIRSR001235-2"/>
    </source>
</evidence>
<feature type="binding site" evidence="7">
    <location>
        <position position="391"/>
    </location>
    <ligand>
        <name>Zn(2+)</name>
        <dbReference type="ChEBI" id="CHEBI:29105"/>
        <label>2</label>
    </ligand>
</feature>
<dbReference type="EMBL" id="VCHQ01000009">
    <property type="protein sequence ID" value="TLV20591.1"/>
    <property type="molecule type" value="Genomic_DNA"/>
</dbReference>
<dbReference type="NCBIfam" id="NF006773">
    <property type="entry name" value="PRK09290.2-2"/>
    <property type="match status" value="1"/>
</dbReference>
<dbReference type="InterPro" id="IPR010158">
    <property type="entry name" value="Amidase_Cbmase"/>
</dbReference>
<feature type="binding site" evidence="7">
    <location>
        <position position="89"/>
    </location>
    <ligand>
        <name>Zn(2+)</name>
        <dbReference type="ChEBI" id="CHEBI:29105"/>
        <label>1</label>
    </ligand>
</feature>
<evidence type="ECO:0000256" key="5">
    <source>
        <dbReference type="ARBA" id="ARBA00022801"/>
    </source>
</evidence>
<proteinExistence type="inferred from homology"/>
<feature type="binding site" evidence="8">
    <location>
        <position position="284"/>
    </location>
    <ligand>
        <name>allantoate</name>
        <dbReference type="ChEBI" id="CHEBI:17536"/>
    </ligand>
</feature>
<dbReference type="NCBIfam" id="NF006775">
    <property type="entry name" value="PRK09290.2-5"/>
    <property type="match status" value="1"/>
</dbReference>
<feature type="binding site" evidence="8">
    <location>
        <position position="224"/>
    </location>
    <ligand>
        <name>allantoate</name>
        <dbReference type="ChEBI" id="CHEBI:17536"/>
    </ligand>
</feature>
<dbReference type="RefSeq" id="WP_138360302.1">
    <property type="nucleotide sequence ID" value="NZ_JBCIVH010000024.1"/>
</dbReference>
<feature type="binding site" evidence="7">
    <location>
        <position position="135"/>
    </location>
    <ligand>
        <name>Zn(2+)</name>
        <dbReference type="ChEBI" id="CHEBI:29105"/>
        <label>2</label>
    </ligand>
</feature>
<evidence type="ECO:0000256" key="1">
    <source>
        <dbReference type="ARBA" id="ARBA00001936"/>
    </source>
</evidence>
<keyword evidence="4 7" id="KW-0479">Metal-binding</keyword>
<evidence type="ECO:0000256" key="4">
    <source>
        <dbReference type="ARBA" id="ARBA00022723"/>
    </source>
</evidence>
<keyword evidence="6" id="KW-0464">Manganese</keyword>
<organism evidence="9 10">
    <name type="scientific">Klebsiella indica</name>
    <dbReference type="NCBI Taxonomy" id="2582917"/>
    <lineage>
        <taxon>Bacteria</taxon>
        <taxon>Pseudomonadati</taxon>
        <taxon>Pseudomonadota</taxon>
        <taxon>Gammaproteobacteria</taxon>
        <taxon>Enterobacterales</taxon>
        <taxon>Enterobacteriaceae</taxon>
        <taxon>Klebsiella/Raoultella group</taxon>
        <taxon>Klebsiella</taxon>
    </lineage>
</organism>
<dbReference type="PANTHER" id="PTHR32494:SF19">
    <property type="entry name" value="ALLANTOATE DEIMINASE-RELATED"/>
    <property type="match status" value="1"/>
</dbReference>
<evidence type="ECO:0000256" key="6">
    <source>
        <dbReference type="ARBA" id="ARBA00023211"/>
    </source>
</evidence>
<evidence type="ECO:0000313" key="9">
    <source>
        <dbReference type="EMBL" id="TLV20591.1"/>
    </source>
</evidence>
<feature type="binding site" evidence="8">
    <location>
        <position position="297"/>
    </location>
    <ligand>
        <name>allantoate</name>
        <dbReference type="ChEBI" id="CHEBI:17536"/>
    </ligand>
</feature>
<comment type="similarity">
    <text evidence="2">Belongs to the peptidase M20 family.</text>
</comment>
<sequence>MSQTTRQQAEMQQAAARVMARADELAAISETADALTRVYLSPQHLQANQQVGLWMAQAGMIVWQDSVGNICGRYEGEREGAPAILLGSHLDTVRNAGRYDGMLGVLTAIEVVHRLHQQGRRLTKAIEIVGFGDEEGTRFGITLLGSRGLTGTWPDGWLAQTDADGVSVGQAMVLAGLDPSRIHLAARSVEEIAAYLELHIEQGPCLEQEGLALGVVEAINGARRLNCCFTGEAGHAGTVPMNHRKDALAAAAEWMVLTETMTREYGENLVATVGTLRCAPGAVNVIPGEVTLTLDIRGPNDRPLDALLTTLLMRGEEIAARRQLRFRAEEFYRIAATACDSGLQQVLSAAVRRVQGRSLTLPSGAGHDAIAIAERWPSAMLFVRCKGGVSHHPAESVTVDDVALAIEAYFLAVSELAAK</sequence>
<dbReference type="GO" id="GO:0046872">
    <property type="term" value="F:metal ion binding"/>
    <property type="evidence" value="ECO:0007669"/>
    <property type="project" value="UniProtKB-KW"/>
</dbReference>
<dbReference type="Pfam" id="PF01546">
    <property type="entry name" value="Peptidase_M20"/>
    <property type="match status" value="1"/>
</dbReference>
<feature type="binding site" evidence="7">
    <location>
        <position position="100"/>
    </location>
    <ligand>
        <name>Zn(2+)</name>
        <dbReference type="ChEBI" id="CHEBI:29105"/>
        <label>1</label>
    </ligand>
</feature>
<dbReference type="Gene3D" id="3.30.70.360">
    <property type="match status" value="1"/>
</dbReference>
<evidence type="ECO:0000256" key="2">
    <source>
        <dbReference type="ARBA" id="ARBA00006153"/>
    </source>
</evidence>
<comment type="subunit">
    <text evidence="3">Homodimer.</text>
</comment>
<dbReference type="Proteomes" id="UP000307430">
    <property type="component" value="Unassembled WGS sequence"/>
</dbReference>
<dbReference type="NCBIfam" id="TIGR01879">
    <property type="entry name" value="hydantase"/>
    <property type="match status" value="1"/>
</dbReference>
<dbReference type="SUPFAM" id="SSF53187">
    <property type="entry name" value="Zn-dependent exopeptidases"/>
    <property type="match status" value="1"/>
</dbReference>
<feature type="binding site" evidence="7">
    <location>
        <position position="100"/>
    </location>
    <ligand>
        <name>Zn(2+)</name>
        <dbReference type="ChEBI" id="CHEBI:29105"/>
        <label>2</label>
    </ligand>
</feature>
<gene>
    <name evidence="9" type="primary">hpxK</name>
    <name evidence="9" type="ORF">FE839_07980</name>
</gene>
<dbReference type="Gene3D" id="3.40.630.10">
    <property type="entry name" value="Zn peptidases"/>
    <property type="match status" value="1"/>
</dbReference>
<dbReference type="PANTHER" id="PTHR32494">
    <property type="entry name" value="ALLANTOATE DEIMINASE-RELATED"/>
    <property type="match status" value="1"/>
</dbReference>
<keyword evidence="10" id="KW-1185">Reference proteome</keyword>